<dbReference type="InterPro" id="IPR003953">
    <property type="entry name" value="FAD-dep_OxRdtase_2_FAD-bd"/>
</dbReference>
<keyword evidence="1" id="KW-0285">Flavoprotein</keyword>
<dbReference type="EMBL" id="LAZR01043338">
    <property type="protein sequence ID" value="KKL07325.1"/>
    <property type="molecule type" value="Genomic_DNA"/>
</dbReference>
<feature type="non-terminal residue" evidence="4">
    <location>
        <position position="141"/>
    </location>
</feature>
<dbReference type="GO" id="GO:0016491">
    <property type="term" value="F:oxidoreductase activity"/>
    <property type="evidence" value="ECO:0007669"/>
    <property type="project" value="UniProtKB-KW"/>
</dbReference>
<sequence length="141" mass="15240">MKFYVNDGLAVTHGGKLYTEGEEFPAEELDMEARQVVVLLKEGSLIEEKAYRKKVGPTEEELKAEAEAEAEKAAAKKKVEADVLVVGGGLAGLMAAIRAKDFVPRVILVDKAKEGKSGCSPFAAGIYNAVLPEDNVDLWMK</sequence>
<evidence type="ECO:0000259" key="3">
    <source>
        <dbReference type="Pfam" id="PF00890"/>
    </source>
</evidence>
<evidence type="ECO:0000256" key="1">
    <source>
        <dbReference type="ARBA" id="ARBA00022630"/>
    </source>
</evidence>
<protein>
    <recommendedName>
        <fullName evidence="3">FAD-dependent oxidoreductase 2 FAD-binding domain-containing protein</fullName>
    </recommendedName>
</protein>
<dbReference type="Gene3D" id="3.50.50.60">
    <property type="entry name" value="FAD/NAD(P)-binding domain"/>
    <property type="match status" value="1"/>
</dbReference>
<evidence type="ECO:0000313" key="4">
    <source>
        <dbReference type="EMBL" id="KKL07325.1"/>
    </source>
</evidence>
<accession>A0A0F9AD46</accession>
<reference evidence="4" key="1">
    <citation type="journal article" date="2015" name="Nature">
        <title>Complex archaea that bridge the gap between prokaryotes and eukaryotes.</title>
        <authorList>
            <person name="Spang A."/>
            <person name="Saw J.H."/>
            <person name="Jorgensen S.L."/>
            <person name="Zaremba-Niedzwiedzka K."/>
            <person name="Martijn J."/>
            <person name="Lind A.E."/>
            <person name="van Eijk R."/>
            <person name="Schleper C."/>
            <person name="Guy L."/>
            <person name="Ettema T.J."/>
        </authorList>
    </citation>
    <scope>NUCLEOTIDE SEQUENCE</scope>
</reference>
<dbReference type="InterPro" id="IPR036188">
    <property type="entry name" value="FAD/NAD-bd_sf"/>
</dbReference>
<dbReference type="AlphaFoldDB" id="A0A0F9AD46"/>
<organism evidence="4">
    <name type="scientific">marine sediment metagenome</name>
    <dbReference type="NCBI Taxonomy" id="412755"/>
    <lineage>
        <taxon>unclassified sequences</taxon>
        <taxon>metagenomes</taxon>
        <taxon>ecological metagenomes</taxon>
    </lineage>
</organism>
<feature type="domain" description="FAD-dependent oxidoreductase 2 FAD-binding" evidence="3">
    <location>
        <begin position="82"/>
        <end position="134"/>
    </location>
</feature>
<keyword evidence="2" id="KW-0560">Oxidoreductase</keyword>
<evidence type="ECO:0000256" key="2">
    <source>
        <dbReference type="ARBA" id="ARBA00023002"/>
    </source>
</evidence>
<dbReference type="Pfam" id="PF00890">
    <property type="entry name" value="FAD_binding_2"/>
    <property type="match status" value="1"/>
</dbReference>
<dbReference type="SUPFAM" id="SSF51905">
    <property type="entry name" value="FAD/NAD(P)-binding domain"/>
    <property type="match status" value="1"/>
</dbReference>
<proteinExistence type="predicted"/>
<comment type="caution">
    <text evidence="4">The sequence shown here is derived from an EMBL/GenBank/DDBJ whole genome shotgun (WGS) entry which is preliminary data.</text>
</comment>
<name>A0A0F9AD46_9ZZZZ</name>
<gene>
    <name evidence="4" type="ORF">LCGC14_2587140</name>
</gene>